<keyword evidence="3" id="KW-1185">Reference proteome</keyword>
<comment type="caution">
    <text evidence="2">The sequence shown here is derived from an EMBL/GenBank/DDBJ whole genome shotgun (WGS) entry which is preliminary data.</text>
</comment>
<dbReference type="CDD" id="cd06529">
    <property type="entry name" value="S24_LexA-like"/>
    <property type="match status" value="1"/>
</dbReference>
<proteinExistence type="predicted"/>
<organism evidence="2 3">
    <name type="scientific">Bosea eneae</name>
    <dbReference type="NCBI Taxonomy" id="151454"/>
    <lineage>
        <taxon>Bacteria</taxon>
        <taxon>Pseudomonadati</taxon>
        <taxon>Pseudomonadota</taxon>
        <taxon>Alphaproteobacteria</taxon>
        <taxon>Hyphomicrobiales</taxon>
        <taxon>Boseaceae</taxon>
        <taxon>Bosea</taxon>
    </lineage>
</organism>
<gene>
    <name evidence="2" type="ORF">ACFPOB_26075</name>
</gene>
<dbReference type="InterPro" id="IPR010982">
    <property type="entry name" value="Lambda_DNA-bd_dom_sf"/>
</dbReference>
<dbReference type="Gene3D" id="1.10.260.40">
    <property type="entry name" value="lambda repressor-like DNA-binding domains"/>
    <property type="match status" value="1"/>
</dbReference>
<dbReference type="InterPro" id="IPR036286">
    <property type="entry name" value="LexA/Signal_pep-like_sf"/>
</dbReference>
<protein>
    <submittedName>
        <fullName evidence="2">LexA family protein</fullName>
    </submittedName>
</protein>
<dbReference type="Proteomes" id="UP001596053">
    <property type="component" value="Unassembled WGS sequence"/>
</dbReference>
<evidence type="ECO:0000313" key="3">
    <source>
        <dbReference type="Proteomes" id="UP001596053"/>
    </source>
</evidence>
<dbReference type="SUPFAM" id="SSF51306">
    <property type="entry name" value="LexA/Signal peptidase"/>
    <property type="match status" value="1"/>
</dbReference>
<dbReference type="Pfam" id="PF00717">
    <property type="entry name" value="Peptidase_S24"/>
    <property type="match status" value="1"/>
</dbReference>
<dbReference type="InterPro" id="IPR039418">
    <property type="entry name" value="LexA-like"/>
</dbReference>
<dbReference type="Gene3D" id="2.10.109.10">
    <property type="entry name" value="Umud Fragment, subunit A"/>
    <property type="match status" value="1"/>
</dbReference>
<name>A0ABW0J0N9_9HYPH</name>
<reference evidence="3" key="1">
    <citation type="journal article" date="2019" name="Int. J. Syst. Evol. Microbiol.">
        <title>The Global Catalogue of Microorganisms (GCM) 10K type strain sequencing project: providing services to taxonomists for standard genome sequencing and annotation.</title>
        <authorList>
            <consortium name="The Broad Institute Genomics Platform"/>
            <consortium name="The Broad Institute Genome Sequencing Center for Infectious Disease"/>
            <person name="Wu L."/>
            <person name="Ma J."/>
        </authorList>
    </citation>
    <scope>NUCLEOTIDE SEQUENCE [LARGE SCALE GENOMIC DNA]</scope>
    <source>
        <strain evidence="3">NCAIM B.01391</strain>
    </source>
</reference>
<sequence length="255" mass="28428">MKSDQAECGVNRYVPAMLSDWLSKLLRETGVSQAELARQLTASLGRSIDRAAVNKMASGQRKIAADEMLAITRLLKKPDESDKIQEPERLPLEIRPSTSPLVPVRKAGRVEAGAFRAQEDLGDWDEAETTLDIRDSKFPNARHLSFDVEGDSMNALKPRPILGGDTVSCVAYEDVDTQAPLRDGMVVVVERTRFGGQEREWSIKQLELYADRVEFHPRSTNPKHKPIVVKRDPGADDGTKVEIIALVRRVTNELT</sequence>
<dbReference type="EMBL" id="JBHSLW010000056">
    <property type="protein sequence ID" value="MFC5423021.1"/>
    <property type="molecule type" value="Genomic_DNA"/>
</dbReference>
<feature type="domain" description="Peptidase S24/S26A/S26B/S26C" evidence="1">
    <location>
        <begin position="108"/>
        <end position="245"/>
    </location>
</feature>
<evidence type="ECO:0000259" key="1">
    <source>
        <dbReference type="Pfam" id="PF00717"/>
    </source>
</evidence>
<evidence type="ECO:0000313" key="2">
    <source>
        <dbReference type="EMBL" id="MFC5423021.1"/>
    </source>
</evidence>
<dbReference type="InterPro" id="IPR015927">
    <property type="entry name" value="Peptidase_S24_S26A/B/C"/>
</dbReference>
<accession>A0ABW0J0N9</accession>
<dbReference type="RefSeq" id="WP_377801215.1">
    <property type="nucleotide sequence ID" value="NZ_JBHSLW010000056.1"/>
</dbReference>